<feature type="compositionally biased region" description="Basic and acidic residues" evidence="1">
    <location>
        <begin position="25"/>
        <end position="34"/>
    </location>
</feature>
<evidence type="ECO:0000256" key="1">
    <source>
        <dbReference type="SAM" id="MobiDB-lite"/>
    </source>
</evidence>
<dbReference type="RefSeq" id="WP_216874038.1">
    <property type="nucleotide sequence ID" value="NZ_JAERQM010000002.1"/>
</dbReference>
<proteinExistence type="predicted"/>
<name>A0ABS6H6U6_9PROT</name>
<organism evidence="2 3">
    <name type="scientific">Falsiroseomonas oleicola</name>
    <dbReference type="NCBI Taxonomy" id="2801474"/>
    <lineage>
        <taxon>Bacteria</taxon>
        <taxon>Pseudomonadati</taxon>
        <taxon>Pseudomonadota</taxon>
        <taxon>Alphaproteobacteria</taxon>
        <taxon>Acetobacterales</taxon>
        <taxon>Roseomonadaceae</taxon>
        <taxon>Falsiroseomonas</taxon>
    </lineage>
</organism>
<keyword evidence="3" id="KW-1185">Reference proteome</keyword>
<gene>
    <name evidence="2" type="ORF">JJQ90_07540</name>
</gene>
<feature type="region of interest" description="Disordered" evidence="1">
    <location>
        <begin position="1"/>
        <end position="64"/>
    </location>
</feature>
<comment type="caution">
    <text evidence="2">The sequence shown here is derived from an EMBL/GenBank/DDBJ whole genome shotgun (WGS) entry which is preliminary data.</text>
</comment>
<accession>A0ABS6H6U6</accession>
<reference evidence="2 3" key="1">
    <citation type="submission" date="2021-01" db="EMBL/GenBank/DDBJ databases">
        <title>Roseomonas sp. nov, a bacterium isolated from an oil production mixture in Yumen Oilfield.</title>
        <authorList>
            <person name="Wu D."/>
        </authorList>
    </citation>
    <scope>NUCLEOTIDE SEQUENCE [LARGE SCALE GENOMIC DNA]</scope>
    <source>
        <strain evidence="2 3">ROY-5-3</strain>
    </source>
</reference>
<dbReference type="Proteomes" id="UP000689967">
    <property type="component" value="Unassembled WGS sequence"/>
</dbReference>
<feature type="compositionally biased region" description="Basic and acidic residues" evidence="1">
    <location>
        <begin position="46"/>
        <end position="56"/>
    </location>
</feature>
<evidence type="ECO:0000313" key="2">
    <source>
        <dbReference type="EMBL" id="MBU8543552.1"/>
    </source>
</evidence>
<dbReference type="EMBL" id="JAERQM010000002">
    <property type="protein sequence ID" value="MBU8543552.1"/>
    <property type="molecule type" value="Genomic_DNA"/>
</dbReference>
<sequence length="64" mass="7173">MDSNEMHRAVTQARRGAPTRAALETLRRGERDEPAATAESCLRQGQDPERRLEPLRRGAPPHQA</sequence>
<protein>
    <submittedName>
        <fullName evidence="2">Uncharacterized protein</fullName>
    </submittedName>
</protein>
<evidence type="ECO:0000313" key="3">
    <source>
        <dbReference type="Proteomes" id="UP000689967"/>
    </source>
</evidence>